<dbReference type="InterPro" id="IPR002710">
    <property type="entry name" value="Dilute_dom"/>
</dbReference>
<evidence type="ECO:0000313" key="3">
    <source>
        <dbReference type="EMBL" id="KAA8543345.1"/>
    </source>
</evidence>
<feature type="compositionally biased region" description="Basic and acidic residues" evidence="1">
    <location>
        <begin position="81"/>
        <end position="111"/>
    </location>
</feature>
<dbReference type="SMART" id="SM01132">
    <property type="entry name" value="DIL"/>
    <property type="match status" value="1"/>
</dbReference>
<evidence type="ECO:0000313" key="4">
    <source>
        <dbReference type="Proteomes" id="UP000325577"/>
    </source>
</evidence>
<evidence type="ECO:0000256" key="1">
    <source>
        <dbReference type="SAM" id="MobiDB-lite"/>
    </source>
</evidence>
<gene>
    <name evidence="3" type="ORF">F0562_021160</name>
</gene>
<evidence type="ECO:0000259" key="2">
    <source>
        <dbReference type="PROSITE" id="PS51126"/>
    </source>
</evidence>
<feature type="region of interest" description="Disordered" evidence="1">
    <location>
        <begin position="79"/>
        <end position="111"/>
    </location>
</feature>
<proteinExistence type="predicted"/>
<reference evidence="3 4" key="1">
    <citation type="submission" date="2019-09" db="EMBL/GenBank/DDBJ databases">
        <title>A chromosome-level genome assembly of the Chinese tupelo Nyssa sinensis.</title>
        <authorList>
            <person name="Yang X."/>
            <person name="Kang M."/>
            <person name="Yang Y."/>
            <person name="Xiong H."/>
            <person name="Wang M."/>
            <person name="Zhang Z."/>
            <person name="Wang Z."/>
            <person name="Wu H."/>
            <person name="Ma T."/>
            <person name="Liu J."/>
            <person name="Xi Z."/>
        </authorList>
    </citation>
    <scope>NUCLEOTIDE SEQUENCE [LARGE SCALE GENOMIC DNA]</scope>
    <source>
        <strain evidence="3">J267</strain>
        <tissue evidence="3">Leaf</tissue>
    </source>
</reference>
<feature type="compositionally biased region" description="Polar residues" evidence="1">
    <location>
        <begin position="161"/>
        <end position="177"/>
    </location>
</feature>
<dbReference type="InterPro" id="IPR052072">
    <property type="entry name" value="Vascular_dev_regulator"/>
</dbReference>
<protein>
    <recommendedName>
        <fullName evidence="2">Dilute domain-containing protein</fullName>
    </recommendedName>
</protein>
<accession>A0A5J5BJP6</accession>
<dbReference type="PROSITE" id="PS51126">
    <property type="entry name" value="DILUTE"/>
    <property type="match status" value="1"/>
</dbReference>
<feature type="compositionally biased region" description="Basic and acidic residues" evidence="1">
    <location>
        <begin position="178"/>
        <end position="192"/>
    </location>
</feature>
<feature type="region of interest" description="Disordered" evidence="1">
    <location>
        <begin position="161"/>
        <end position="192"/>
    </location>
</feature>
<dbReference type="AlphaFoldDB" id="A0A5J5BJP6"/>
<feature type="domain" description="Dilute" evidence="2">
    <location>
        <begin position="243"/>
        <end position="556"/>
    </location>
</feature>
<dbReference type="PANTHER" id="PTHR16027:SF6">
    <property type="entry name" value="DILUTE DOMAIN-CONTAINING PROTEIN"/>
    <property type="match status" value="1"/>
</dbReference>
<dbReference type="InterPro" id="IPR037975">
    <property type="entry name" value="MyosinXI_CBD"/>
</dbReference>
<dbReference type="PANTHER" id="PTHR16027">
    <property type="entry name" value="DILUTE DOMAIN-CONTAINING PROTEIN YPR089W"/>
    <property type="match status" value="1"/>
</dbReference>
<dbReference type="OrthoDB" id="6108017at2759"/>
<organism evidence="3 4">
    <name type="scientific">Nyssa sinensis</name>
    <dbReference type="NCBI Taxonomy" id="561372"/>
    <lineage>
        <taxon>Eukaryota</taxon>
        <taxon>Viridiplantae</taxon>
        <taxon>Streptophyta</taxon>
        <taxon>Embryophyta</taxon>
        <taxon>Tracheophyta</taxon>
        <taxon>Spermatophyta</taxon>
        <taxon>Magnoliopsida</taxon>
        <taxon>eudicotyledons</taxon>
        <taxon>Gunneridae</taxon>
        <taxon>Pentapetalae</taxon>
        <taxon>asterids</taxon>
        <taxon>Cornales</taxon>
        <taxon>Nyssaceae</taxon>
        <taxon>Nyssa</taxon>
    </lineage>
</organism>
<dbReference type="GO" id="GO:0007015">
    <property type="term" value="P:actin filament organization"/>
    <property type="evidence" value="ECO:0007669"/>
    <property type="project" value="InterPro"/>
</dbReference>
<dbReference type="CDD" id="cd15475">
    <property type="entry name" value="MyosinXI_CBD"/>
    <property type="match status" value="1"/>
</dbReference>
<dbReference type="EMBL" id="CM018034">
    <property type="protein sequence ID" value="KAA8543345.1"/>
    <property type="molecule type" value="Genomic_DNA"/>
</dbReference>
<keyword evidence="4" id="KW-1185">Reference proteome</keyword>
<sequence length="613" mass="69481">MAAKETGALKEAKDKLEKQVEDLTLRLQLEKRLRTDLEDAKGQEIAKLQHSLQAMQSKVDEANALLVKEQVENLKAMLQSEKQRADDSERKCAEAQESSEENRKKLEETERRVHQLQDSLNRLEEKLTNLESENKVLRQQALTMAQNNKFVSGRSRSIVQRTESSKTTVDLHSASINSRDHLEVEERPQKSLNDKQQEYQDLLIRCIAQHLGFSRGRTVAACIIYKCLRQWRSFEVERTSIFDRIIQTIGHAIETQDNNDILAYWLSNASTLLLLLQRTLKAGGAAGMTPQHRRSSSATLFGRMTQSFRGTPQGVNLSFANGELTGGVDTLRQVEAKYPALLFKQQLTAYLEKIYGMIRDNLKKEISPLLGLCIQAPRISRASLIKGTARTLANAAAQEILIAHWQGIVKRLGNFLDTLKANHVPPFLVRKVFTQIFSFINVQLFNSLLLRRECCSFSNGEYVKAGLAELEHWCYKATDEYAGSAWDELRHIRQAIGFLVIHQKPKKTLDEISHDLCPVLSIQQLYRISTMYWDDKYGTHSLSPDVISNMRVLMTEDSNNAVSSSFLLDDDSSIPFSVDDLSKSMDGIDISDIEPPPLIRENSGFSFLLPRAD</sequence>
<dbReference type="Proteomes" id="UP000325577">
    <property type="component" value="Linkage Group LG11"/>
</dbReference>
<dbReference type="Pfam" id="PF01843">
    <property type="entry name" value="DIL"/>
    <property type="match status" value="1"/>
</dbReference>
<name>A0A5J5BJP6_9ASTE</name>